<keyword evidence="1" id="KW-1133">Transmembrane helix</keyword>
<reference evidence="2" key="1">
    <citation type="journal article" date="2007" name="Environ. Microbiol.">
        <title>Ferrichrome utilization in a mesorhizobial population: microevolution of a three-locus system.</title>
        <authorList>
            <person name="Carlton T.M."/>
            <person name="Sullivan J.T."/>
            <person name="Stuart G.S."/>
            <person name="Hutt K."/>
            <person name="Lamont I.L."/>
            <person name="Ronson C.W."/>
        </authorList>
    </citation>
    <scope>NUCLEOTIDE SEQUENCE</scope>
    <source>
        <strain evidence="2">R88B</strain>
    </source>
</reference>
<sequence length="401" mass="44526">MQYFQAIVPYLNNPLAIVGFVLFLMFGVHRALISSGILPPVSQTDAPQIVRDILRYGFFAAIIVLASGFALAAWNTYIDLRKSTSLTGSLHLVDAKVVEPSQVYARWPGWDENTKAFPKLDVSFRNDGIAIASITRAVITIKHVWIDRSPWLPSYRDISWNYDAILPITGEGCRIVVPLSQDIKSNESDRFTITLGNDAPGTYDWFLFDIETAFFYNEDDSSLSTKEMIYLTPGQHIPVAENENLDRQISSLVYNLGVLAAVEKTGAALSEEAAKWADDKRSAVDRTVDQLVDPKSDLDTHIQIASILGRMGWYAKAALPVLEQVRDDKATDPKLMSAIGAAISSIQSETEPAVDLRVIRDDGHEGCSVAPGWDDKVPVVIANHEMRLSRRRLSRNRSSQS</sequence>
<organism evidence="2">
    <name type="scientific">Mesorhizobium sp. R88B</name>
    <dbReference type="NCBI Taxonomy" id="418407"/>
    <lineage>
        <taxon>Bacteria</taxon>
        <taxon>Pseudomonadati</taxon>
        <taxon>Pseudomonadota</taxon>
        <taxon>Alphaproteobacteria</taxon>
        <taxon>Hyphomicrobiales</taxon>
        <taxon>Phyllobacteriaceae</taxon>
        <taxon>Mesorhizobium</taxon>
    </lineage>
</organism>
<feature type="transmembrane region" description="Helical" evidence="1">
    <location>
        <begin position="15"/>
        <end position="33"/>
    </location>
</feature>
<name>A2I7S1_9HYPH</name>
<keyword evidence="1" id="KW-0472">Membrane</keyword>
<evidence type="ECO:0000256" key="1">
    <source>
        <dbReference type="SAM" id="Phobius"/>
    </source>
</evidence>
<dbReference type="EMBL" id="EF157847">
    <property type="protein sequence ID" value="ABM65829.1"/>
    <property type="molecule type" value="Genomic_DNA"/>
</dbReference>
<feature type="transmembrane region" description="Helical" evidence="1">
    <location>
        <begin position="53"/>
        <end position="74"/>
    </location>
</feature>
<keyword evidence="1" id="KW-0812">Transmembrane</keyword>
<dbReference type="AlphaFoldDB" id="A2I7S1"/>
<proteinExistence type="predicted"/>
<protein>
    <submittedName>
        <fullName evidence="2">Uncharacterized protein</fullName>
    </submittedName>
</protein>
<evidence type="ECO:0000313" key="2">
    <source>
        <dbReference type="EMBL" id="ABM65829.1"/>
    </source>
</evidence>
<accession>A2I7S1</accession>